<name>A0A2U8E320_9BACT</name>
<dbReference type="AlphaFoldDB" id="A0A2U8E320"/>
<reference evidence="1 2" key="1">
    <citation type="journal article" date="2018" name="Syst. Appl. Microbiol.">
        <title>Ereboglobus luteus gen. nov. sp. nov. from cockroach guts, and new insights into the oxygen relationship of the genera Opitutus and Didymococcus (Verrucomicrobia: Opitutaceae).</title>
        <authorList>
            <person name="Tegtmeier D."/>
            <person name="Belitz A."/>
            <person name="Radek R."/>
            <person name="Heimerl T."/>
            <person name="Brune A."/>
        </authorList>
    </citation>
    <scope>NUCLEOTIDE SEQUENCE [LARGE SCALE GENOMIC DNA]</scope>
    <source>
        <strain evidence="1 2">Ho45</strain>
    </source>
</reference>
<evidence type="ECO:0000313" key="2">
    <source>
        <dbReference type="Proteomes" id="UP000244896"/>
    </source>
</evidence>
<dbReference type="EMBL" id="CP023004">
    <property type="protein sequence ID" value="AWI09104.1"/>
    <property type="molecule type" value="Genomic_DNA"/>
</dbReference>
<keyword evidence="2" id="KW-1185">Reference proteome</keyword>
<proteinExistence type="predicted"/>
<protein>
    <submittedName>
        <fullName evidence="1">Uncharacterized protein</fullName>
    </submittedName>
</protein>
<dbReference type="KEGG" id="elut:CKA38_07515"/>
<dbReference type="Proteomes" id="UP000244896">
    <property type="component" value="Chromosome"/>
</dbReference>
<organism evidence="1 2">
    <name type="scientific">Ereboglobus luteus</name>
    <dbReference type="NCBI Taxonomy" id="1796921"/>
    <lineage>
        <taxon>Bacteria</taxon>
        <taxon>Pseudomonadati</taxon>
        <taxon>Verrucomicrobiota</taxon>
        <taxon>Opitutia</taxon>
        <taxon>Opitutales</taxon>
        <taxon>Opitutaceae</taxon>
        <taxon>Ereboglobus</taxon>
    </lineage>
</organism>
<evidence type="ECO:0000313" key="1">
    <source>
        <dbReference type="EMBL" id="AWI09104.1"/>
    </source>
</evidence>
<sequence>MENARAKQHIWYWKSNRSEFASATTDVERRNIKISDHCAGKIISIWAEALRNVRTPDYEPVILDVGSVFFYCNNRYGRLANNTGGKTINIARLGVKLWSLPLANNEAEHTMRIKECRDIIDELKRTSFPQPDPALLPRVPVRTAPSLADDVSNAKKLASYHAPLTDSDLRDAVARVIVEKSDFRLPIDPANAAKLLAKQFFDQPADIQFSSISTENWHAKWQIFAGALVANAKARSLNSPSLQKCLQALNEGRNQQTILYPIKHEQRSDHTLSPEIIASTKKDVETDYQSALEHWKNHPEKWHNERLAIIPVAAYAASSARGECWIIVCKWEYSVAGKSLPLRHVMAWALDARTSEVIAYVTCD</sequence>
<gene>
    <name evidence="1" type="ORF">CKA38_07515</name>
</gene>
<accession>A0A2U8E320</accession>